<reference evidence="2" key="1">
    <citation type="journal article" date="2019" name="Sci. Rep.">
        <title>Draft genome of Tanacetum cinerariifolium, the natural source of mosquito coil.</title>
        <authorList>
            <person name="Yamashiro T."/>
            <person name="Shiraishi A."/>
            <person name="Satake H."/>
            <person name="Nakayama K."/>
        </authorList>
    </citation>
    <scope>NUCLEOTIDE SEQUENCE</scope>
</reference>
<gene>
    <name evidence="2" type="ORF">Tci_409872</name>
</gene>
<accession>A0A699HL69</accession>
<protein>
    <submittedName>
        <fullName evidence="2">Uncharacterized protein</fullName>
    </submittedName>
</protein>
<dbReference type="EMBL" id="BKCJ010173615">
    <property type="protein sequence ID" value="GEY37898.1"/>
    <property type="molecule type" value="Genomic_DNA"/>
</dbReference>
<feature type="signal peptide" evidence="1">
    <location>
        <begin position="1"/>
        <end position="18"/>
    </location>
</feature>
<dbReference type="AlphaFoldDB" id="A0A699HL69"/>
<proteinExistence type="predicted"/>
<sequence length="124" mass="13513">MVMLLVLTVAAFFKEVSRHLLAAAEQLDDGVNHARIVFILCSLIGFAGIKAQAVTGFPFDKHEMFIKRSITSLPLFGIACVTQPKLSRQSICEFAANCIVPEEPDIDTSTTTIAPCARDCLQLT</sequence>
<keyword evidence="1" id="KW-0732">Signal</keyword>
<evidence type="ECO:0000313" key="2">
    <source>
        <dbReference type="EMBL" id="GEY37898.1"/>
    </source>
</evidence>
<evidence type="ECO:0000256" key="1">
    <source>
        <dbReference type="SAM" id="SignalP"/>
    </source>
</evidence>
<comment type="caution">
    <text evidence="2">The sequence shown here is derived from an EMBL/GenBank/DDBJ whole genome shotgun (WGS) entry which is preliminary data.</text>
</comment>
<name>A0A699HL69_TANCI</name>
<feature type="chain" id="PRO_5025542905" evidence="1">
    <location>
        <begin position="19"/>
        <end position="124"/>
    </location>
</feature>
<organism evidence="2">
    <name type="scientific">Tanacetum cinerariifolium</name>
    <name type="common">Dalmatian daisy</name>
    <name type="synonym">Chrysanthemum cinerariifolium</name>
    <dbReference type="NCBI Taxonomy" id="118510"/>
    <lineage>
        <taxon>Eukaryota</taxon>
        <taxon>Viridiplantae</taxon>
        <taxon>Streptophyta</taxon>
        <taxon>Embryophyta</taxon>
        <taxon>Tracheophyta</taxon>
        <taxon>Spermatophyta</taxon>
        <taxon>Magnoliopsida</taxon>
        <taxon>eudicotyledons</taxon>
        <taxon>Gunneridae</taxon>
        <taxon>Pentapetalae</taxon>
        <taxon>asterids</taxon>
        <taxon>campanulids</taxon>
        <taxon>Asterales</taxon>
        <taxon>Asteraceae</taxon>
        <taxon>Asteroideae</taxon>
        <taxon>Anthemideae</taxon>
        <taxon>Anthemidinae</taxon>
        <taxon>Tanacetum</taxon>
    </lineage>
</organism>